<organism evidence="1 2">
    <name type="scientific">Pararhizobium capsulatum DSM 1112</name>
    <dbReference type="NCBI Taxonomy" id="1121113"/>
    <lineage>
        <taxon>Bacteria</taxon>
        <taxon>Pseudomonadati</taxon>
        <taxon>Pseudomonadota</taxon>
        <taxon>Alphaproteobacteria</taxon>
        <taxon>Hyphomicrobiales</taxon>
        <taxon>Rhizobiaceae</taxon>
        <taxon>Rhizobium/Agrobacterium group</taxon>
        <taxon>Pararhizobium</taxon>
    </lineage>
</organism>
<dbReference type="Proteomes" id="UP001230207">
    <property type="component" value="Unassembled WGS sequence"/>
</dbReference>
<protein>
    <submittedName>
        <fullName evidence="1">Uncharacterized protein</fullName>
    </submittedName>
</protein>
<dbReference type="RefSeq" id="WP_307234972.1">
    <property type="nucleotide sequence ID" value="NZ_JAUSVF010000002.1"/>
</dbReference>
<accession>A0ABU0C1D2</accession>
<reference evidence="1 2" key="1">
    <citation type="submission" date="2023-07" db="EMBL/GenBank/DDBJ databases">
        <title>Genomic Encyclopedia of Type Strains, Phase IV (KMG-IV): sequencing the most valuable type-strain genomes for metagenomic binning, comparative biology and taxonomic classification.</title>
        <authorList>
            <person name="Goeker M."/>
        </authorList>
    </citation>
    <scope>NUCLEOTIDE SEQUENCE [LARGE SCALE GENOMIC DNA]</scope>
    <source>
        <strain evidence="1 2">DSM 1112</strain>
    </source>
</reference>
<proteinExistence type="predicted"/>
<evidence type="ECO:0000313" key="2">
    <source>
        <dbReference type="Proteomes" id="UP001230207"/>
    </source>
</evidence>
<comment type="caution">
    <text evidence="1">The sequence shown here is derived from an EMBL/GenBank/DDBJ whole genome shotgun (WGS) entry which is preliminary data.</text>
</comment>
<gene>
    <name evidence="1" type="ORF">QO002_005118</name>
</gene>
<evidence type="ECO:0000313" key="1">
    <source>
        <dbReference type="EMBL" id="MDQ0322912.1"/>
    </source>
</evidence>
<name>A0ABU0C1D2_9HYPH</name>
<sequence length="68" mass="7590">MHIVSSRFPAAHPDRDLQCQEAIGDAVREVIKMANMRGYGTVEVLDAMDKVIKQLRQANGEDPSPLLR</sequence>
<keyword evidence="2" id="KW-1185">Reference proteome</keyword>
<dbReference type="EMBL" id="JAUSVF010000002">
    <property type="protein sequence ID" value="MDQ0322912.1"/>
    <property type="molecule type" value="Genomic_DNA"/>
</dbReference>